<sequence>MIRKILLAAFTLVATQQAVAKGEEEMASFVSFLTEPAAWRSLGTLDPGVEQGVPHDVYRNSAVIAATIAKQGVNVPYTRLATDPQQAREMFKSYLTSVIGDKNFKADEKSCGIGVAHLYSGILAQYLRSRGPKWVNPGLSDQAAIEAASTAAGLILPARQALATLCDTWRYREVARAYDAFLKRIDGEMPYLLNQGLPISKVRDDKILAEKAASDQLVVAGERSLERRNNMLTELSSIGLKIADPYAACMDYKSDPTALQKNQCMSNALNAEQIRHTTSFKASLAGVSKSRTQEIVSKHESFNSQYYGICNKAQAAGKSPDESEQQSSEIFYRCAFVQLRKNEAERARTPIKTDVQLGADLYTQSQTLRVANELTDESRTMYLSLLQQSSELGNMDAKLALATANAADLSDIKSLDMAERLLNQVEQARGTSTETVELRNKISGPLQEYRFAHSPAQLRKTHHASMASGSDDAERAALAMDDMSRAGGMCDNLVVQAYGYAANKNMDENIRVIIITDKLIGAAAKIGCIR</sequence>
<dbReference type="Proteomes" id="UP001058744">
    <property type="component" value="Chromosome"/>
</dbReference>
<feature type="chain" id="PRO_5042513641" evidence="1">
    <location>
        <begin position="21"/>
        <end position="530"/>
    </location>
</feature>
<organism evidence="2 3">
    <name type="scientific">Pseudomonas asiatica</name>
    <dbReference type="NCBI Taxonomy" id="2219225"/>
    <lineage>
        <taxon>Bacteria</taxon>
        <taxon>Pseudomonadati</taxon>
        <taxon>Pseudomonadota</taxon>
        <taxon>Gammaproteobacteria</taxon>
        <taxon>Pseudomonadales</taxon>
        <taxon>Pseudomonadaceae</taxon>
        <taxon>Pseudomonas</taxon>
    </lineage>
</organism>
<evidence type="ECO:0000313" key="2">
    <source>
        <dbReference type="EMBL" id="UUC21432.1"/>
    </source>
</evidence>
<gene>
    <name evidence="2" type="ORF">NOV18_13500</name>
</gene>
<accession>A0AAJ5LF00</accession>
<dbReference type="RefSeq" id="WP_256382141.1">
    <property type="nucleotide sequence ID" value="NZ_CP101700.1"/>
</dbReference>
<evidence type="ECO:0000313" key="3">
    <source>
        <dbReference type="Proteomes" id="UP001058744"/>
    </source>
</evidence>
<evidence type="ECO:0000256" key="1">
    <source>
        <dbReference type="SAM" id="SignalP"/>
    </source>
</evidence>
<dbReference type="AlphaFoldDB" id="A0AAJ5LF00"/>
<dbReference type="EMBL" id="CP101700">
    <property type="protein sequence ID" value="UUC21432.1"/>
    <property type="molecule type" value="Genomic_DNA"/>
</dbReference>
<feature type="signal peptide" evidence="1">
    <location>
        <begin position="1"/>
        <end position="20"/>
    </location>
</feature>
<keyword evidence="1" id="KW-0732">Signal</keyword>
<proteinExistence type="predicted"/>
<protein>
    <submittedName>
        <fullName evidence="2">Uncharacterized protein</fullName>
    </submittedName>
</protein>
<name>A0AAJ5LF00_9PSED</name>
<reference evidence="2" key="1">
    <citation type="submission" date="2022-07" db="EMBL/GenBank/DDBJ databases">
        <title>Complete genome of MD9.</title>
        <authorList>
            <person name="Cao G."/>
        </authorList>
    </citation>
    <scope>NUCLEOTIDE SEQUENCE</scope>
    <source>
        <strain evidence="2">MD9</strain>
    </source>
</reference>